<evidence type="ECO:0000256" key="3">
    <source>
        <dbReference type="ARBA" id="ARBA00022426"/>
    </source>
</evidence>
<dbReference type="RefSeq" id="WP_119497794.1">
    <property type="nucleotide sequence ID" value="NZ_NRJH01000068.1"/>
</dbReference>
<dbReference type="InterPro" id="IPR011541">
    <property type="entry name" value="Ni/Co_transpt_high_affinity"/>
</dbReference>
<keyword evidence="10" id="KW-0921">Nickel transport</keyword>
<evidence type="ECO:0000256" key="12">
    <source>
        <dbReference type="ARBA" id="ARBA00023285"/>
    </source>
</evidence>
<dbReference type="GO" id="GO:0032025">
    <property type="term" value="P:response to cobalt ion"/>
    <property type="evidence" value="ECO:0007669"/>
    <property type="project" value="TreeGrafter"/>
</dbReference>
<comment type="subcellular location">
    <subcellularLocation>
        <location evidence="2 13">Cell membrane</location>
        <topology evidence="2 13">Multi-pass membrane protein</topology>
    </subcellularLocation>
</comment>
<feature type="transmembrane region" description="Helical" evidence="13">
    <location>
        <begin position="304"/>
        <end position="325"/>
    </location>
</feature>
<protein>
    <recommendedName>
        <fullName evidence="13">Nickel/cobalt efflux system</fullName>
    </recommendedName>
</protein>
<accession>A0A3A1Y5V5</accession>
<evidence type="ECO:0000256" key="2">
    <source>
        <dbReference type="ARBA" id="ARBA00004651"/>
    </source>
</evidence>
<keyword evidence="5" id="KW-1003">Cell membrane</keyword>
<keyword evidence="6" id="KW-0533">Nickel</keyword>
<dbReference type="OrthoDB" id="9812956at2"/>
<evidence type="ECO:0000256" key="6">
    <source>
        <dbReference type="ARBA" id="ARBA00022596"/>
    </source>
</evidence>
<feature type="transmembrane region" description="Helical" evidence="13">
    <location>
        <begin position="377"/>
        <end position="399"/>
    </location>
</feature>
<feature type="transmembrane region" description="Helical" evidence="13">
    <location>
        <begin position="93"/>
        <end position="120"/>
    </location>
</feature>
<feature type="compositionally biased region" description="Polar residues" evidence="14">
    <location>
        <begin position="233"/>
        <end position="242"/>
    </location>
</feature>
<dbReference type="Proteomes" id="UP000266258">
    <property type="component" value="Unassembled WGS sequence"/>
</dbReference>
<comment type="similarity">
    <text evidence="13">Belongs to the NiCoT transporter (TC 2.A.52) family.</text>
</comment>
<evidence type="ECO:0000256" key="1">
    <source>
        <dbReference type="ARBA" id="ARBA00002510"/>
    </source>
</evidence>
<evidence type="ECO:0000256" key="10">
    <source>
        <dbReference type="ARBA" id="ARBA00023112"/>
    </source>
</evidence>
<dbReference type="InterPro" id="IPR051224">
    <property type="entry name" value="NiCoT_RcnA"/>
</dbReference>
<dbReference type="GO" id="GO:0046583">
    <property type="term" value="F:monoatomic cation efflux transmembrane transporter activity"/>
    <property type="evidence" value="ECO:0007669"/>
    <property type="project" value="TreeGrafter"/>
</dbReference>
<evidence type="ECO:0000256" key="4">
    <source>
        <dbReference type="ARBA" id="ARBA00022448"/>
    </source>
</evidence>
<evidence type="ECO:0000256" key="13">
    <source>
        <dbReference type="RuleBase" id="RU362101"/>
    </source>
</evidence>
<evidence type="ECO:0000313" key="15">
    <source>
        <dbReference type="EMBL" id="RIY31444.1"/>
    </source>
</evidence>
<name>A0A3A1Y5V5_9GAMM</name>
<evidence type="ECO:0000256" key="14">
    <source>
        <dbReference type="SAM" id="MobiDB-lite"/>
    </source>
</evidence>
<dbReference type="GO" id="GO:0015099">
    <property type="term" value="F:nickel cation transmembrane transporter activity"/>
    <property type="evidence" value="ECO:0007669"/>
    <property type="project" value="UniProtKB-UniRule"/>
</dbReference>
<gene>
    <name evidence="15" type="ORF">CJP74_07315</name>
</gene>
<evidence type="ECO:0000256" key="5">
    <source>
        <dbReference type="ARBA" id="ARBA00022475"/>
    </source>
</evidence>
<evidence type="ECO:0000256" key="11">
    <source>
        <dbReference type="ARBA" id="ARBA00023136"/>
    </source>
</evidence>
<proteinExistence type="inferred from homology"/>
<dbReference type="PANTHER" id="PTHR40659">
    <property type="entry name" value="NICKEL/COBALT EFFLUX SYSTEM RCNA"/>
    <property type="match status" value="1"/>
</dbReference>
<evidence type="ECO:0000256" key="8">
    <source>
        <dbReference type="ARBA" id="ARBA00022989"/>
    </source>
</evidence>
<comment type="caution">
    <text evidence="15">The sequence shown here is derived from an EMBL/GenBank/DDBJ whole genome shotgun (WGS) entry which is preliminary data.</text>
</comment>
<dbReference type="EMBL" id="NRJH01000068">
    <property type="protein sequence ID" value="RIY31444.1"/>
    <property type="molecule type" value="Genomic_DNA"/>
</dbReference>
<sequence>MKKIIIALVSLALILALLLVGFDYLYTRIMQTLGNFNNLLANLINQTQTSVWAGPTLVGLSFLYGVLHAIGPGHGKFVLASYSLATNPKFRRLAALGLTISLLQGCTAVILGSLVLYLFGSSVTYLFRLNDHLGVLSGALIGLLALFWLGRSLWRAIKIIRLMRAESKQVSHEHKHEHTCAHDHDSSSEAQNHTCSCSYEHEHTCKHDHGSASEGQSHTCASSHEHKHDGQNCSCTSSASSQHNHTHEHNHEHENEHKHEHVHKCNHDNCHTCSSSESHPHNCDCGNHMDWDKFNQLDSFRDRLIMATSIILRPCSGAIAVLIFAYAVDLWWWGVLSTMVMALGTGIGLIFAVQLVTFIKYLGFNKLFGKPSPGKSLFVQGVVSCIALALLFVSVHTAYVSYTSQENLKIYTRSPSTPLLKQNN</sequence>
<feature type="transmembrane region" description="Helical" evidence="13">
    <location>
        <begin position="331"/>
        <end position="356"/>
    </location>
</feature>
<keyword evidence="12" id="KW-0170">Cobalt</keyword>
<keyword evidence="4 13" id="KW-0813">Transport</keyword>
<keyword evidence="11 13" id="KW-0472">Membrane</keyword>
<evidence type="ECO:0000256" key="7">
    <source>
        <dbReference type="ARBA" id="ARBA00022692"/>
    </source>
</evidence>
<dbReference type="Pfam" id="PF03824">
    <property type="entry name" value="NicO"/>
    <property type="match status" value="1"/>
</dbReference>
<dbReference type="GO" id="GO:0010045">
    <property type="term" value="P:response to nickel cation"/>
    <property type="evidence" value="ECO:0007669"/>
    <property type="project" value="TreeGrafter"/>
</dbReference>
<keyword evidence="8 13" id="KW-1133">Transmembrane helix</keyword>
<dbReference type="AlphaFoldDB" id="A0A3A1Y5V5"/>
<keyword evidence="7 13" id="KW-0812">Transmembrane</keyword>
<feature type="compositionally biased region" description="Basic and acidic residues" evidence="14">
    <location>
        <begin position="245"/>
        <end position="260"/>
    </location>
</feature>
<keyword evidence="9" id="KW-0406">Ion transport</keyword>
<feature type="transmembrane region" description="Helical" evidence="13">
    <location>
        <begin position="132"/>
        <end position="154"/>
    </location>
</feature>
<keyword evidence="3" id="KW-0171">Cobalt transport</keyword>
<feature type="region of interest" description="Disordered" evidence="14">
    <location>
        <begin position="233"/>
        <end position="260"/>
    </location>
</feature>
<dbReference type="GO" id="GO:0005886">
    <property type="term" value="C:plasma membrane"/>
    <property type="evidence" value="ECO:0007669"/>
    <property type="project" value="UniProtKB-SubCell"/>
</dbReference>
<reference evidence="15 16" key="1">
    <citation type="submission" date="2017-08" db="EMBL/GenBank/DDBJ databases">
        <title>Reclassification of Bisgaard taxon 37 and 44.</title>
        <authorList>
            <person name="Christensen H."/>
        </authorList>
    </citation>
    <scope>NUCLEOTIDE SEQUENCE [LARGE SCALE GENOMIC DNA]</scope>
    <source>
        <strain evidence="15 16">B96_4</strain>
    </source>
</reference>
<evidence type="ECO:0000313" key="16">
    <source>
        <dbReference type="Proteomes" id="UP000266258"/>
    </source>
</evidence>
<dbReference type="GO" id="GO:0006824">
    <property type="term" value="P:cobalt ion transport"/>
    <property type="evidence" value="ECO:0007669"/>
    <property type="project" value="UniProtKB-KW"/>
</dbReference>
<comment type="function">
    <text evidence="1">Efflux system for nickel and cobalt.</text>
</comment>
<keyword evidence="16" id="KW-1185">Reference proteome</keyword>
<dbReference type="PANTHER" id="PTHR40659:SF1">
    <property type="entry name" value="NICKEL_COBALT EFFLUX SYSTEM RCNA"/>
    <property type="match status" value="1"/>
</dbReference>
<organism evidence="15 16">
    <name type="scientific">Psittacicella melopsittaci</name>
    <dbReference type="NCBI Taxonomy" id="2028576"/>
    <lineage>
        <taxon>Bacteria</taxon>
        <taxon>Pseudomonadati</taxon>
        <taxon>Pseudomonadota</taxon>
        <taxon>Gammaproteobacteria</taxon>
        <taxon>Pasteurellales</taxon>
        <taxon>Psittacicellaceae</taxon>
        <taxon>Psittacicella</taxon>
    </lineage>
</organism>
<evidence type="ECO:0000256" key="9">
    <source>
        <dbReference type="ARBA" id="ARBA00023065"/>
    </source>
</evidence>